<sequence>MSDYYRDRCRHGGILSDNFIRFWWNRQVITNQYGLPGRAEKDWGEDTIEGDLSDEEREKARCDQTIDNVSNRFRDESYYATRDFRLEDIDVPLLSVANLGGIGLHLRGNVHGYMYAGSEFKYLRFIVGRHDLPFYYEEEVELQLSFLDAWLKNEDREGWTQPGKVNPVSLILRKGNVGYDNEESEKSFLRREEMDWPIARTDYRRYYLTRENGLEVAMDSGDSARLTYPAPGGVHEQHRVHFTSAPFATETEITGHIVAHLNVSISATAQMESTPCDMDLFVTLRHLDAEGNEILYTGTVGDPVPVVKGWLRCSLRRTNPEDARHRHYLPYREYLSTDEEPMMLDEIYEVDVEVWPTSVVISPGHRLLFEVSSGDTDGSGLFLHQDPVDRDKKRFAGLNHIHFGDGRQNYVQLPIIRPFISLRLPSWPEAIDAVTGDPTKLRGVGDLVQSLVNYFLTGGIPKQTAAAAAGNTATSTDHESASDTAPWQAITAPKSAVSDTTGENETSTEEKPASSSGDGENIAKRRDRYKCLVTHNKGGIDAAHILPHAMNAAEDHVSGASDKLWNVLTLNTYVHRLFDMGLIGFRPKKIAKHKSLADEQFCVHFSIHWLWKTKVLAQHEVSPTNLTLHWAFLKTEEYQHNEKHYEIYNPVPQKSVWDGTIVCVLQDSLEDAQKMGRRFPDGDPRKDEEFRESEDTEGFWDQVENHEAILNECFGRTS</sequence>
<dbReference type="InterPro" id="IPR008979">
    <property type="entry name" value="Galactose-bd-like_sf"/>
</dbReference>
<comment type="caution">
    <text evidence="3">The sequence shown here is derived from an EMBL/GenBank/DDBJ whole genome shotgun (WGS) entry which is preliminary data.</text>
</comment>
<dbReference type="SUPFAM" id="SSF53474">
    <property type="entry name" value="alpha/beta-Hydrolases"/>
    <property type="match status" value="1"/>
</dbReference>
<feature type="region of interest" description="Disordered" evidence="1">
    <location>
        <begin position="470"/>
        <end position="521"/>
    </location>
</feature>
<reference evidence="3 4" key="1">
    <citation type="journal article" date="2016" name="Genome Biol. Evol.">
        <title>Divergent and convergent evolution of fungal pathogenicity.</title>
        <authorList>
            <person name="Shang Y."/>
            <person name="Xiao G."/>
            <person name="Zheng P."/>
            <person name="Cen K."/>
            <person name="Zhan S."/>
            <person name="Wang C."/>
        </authorList>
    </citation>
    <scope>NUCLEOTIDE SEQUENCE [LARGE SCALE GENOMIC DNA]</scope>
    <source>
        <strain evidence="3 4">ARSEF 2679</strain>
    </source>
</reference>
<dbReference type="PANTHER" id="PTHR43056:SF10">
    <property type="entry name" value="COCE_NOND FAMILY, PUTATIVE (AFU_ORTHOLOGUE AFUA_7G00600)-RELATED"/>
    <property type="match status" value="1"/>
</dbReference>
<dbReference type="InterPro" id="IPR013736">
    <property type="entry name" value="Xaa-Pro_dipept_C"/>
</dbReference>
<dbReference type="Pfam" id="PF13391">
    <property type="entry name" value="HNH_2"/>
    <property type="match status" value="1"/>
</dbReference>
<protein>
    <submittedName>
        <fullName evidence="3">Galactose-binding domain-like protein</fullName>
    </submittedName>
</protein>
<feature type="compositionally biased region" description="Basic and acidic residues" evidence="1">
    <location>
        <begin position="675"/>
        <end position="689"/>
    </location>
</feature>
<dbReference type="RefSeq" id="XP_018699461.1">
    <property type="nucleotide sequence ID" value="XM_018853366.1"/>
</dbReference>
<feature type="domain" description="Xaa-Pro dipeptidyl-peptidase C-terminal" evidence="2">
    <location>
        <begin position="144"/>
        <end position="412"/>
    </location>
</feature>
<name>A0A167D1J6_CORFA</name>
<organism evidence="3 4">
    <name type="scientific">Cordyceps fumosorosea (strain ARSEF 2679)</name>
    <name type="common">Isaria fumosorosea</name>
    <dbReference type="NCBI Taxonomy" id="1081104"/>
    <lineage>
        <taxon>Eukaryota</taxon>
        <taxon>Fungi</taxon>
        <taxon>Dikarya</taxon>
        <taxon>Ascomycota</taxon>
        <taxon>Pezizomycotina</taxon>
        <taxon>Sordariomycetes</taxon>
        <taxon>Hypocreomycetidae</taxon>
        <taxon>Hypocreales</taxon>
        <taxon>Cordycipitaceae</taxon>
        <taxon>Cordyceps</taxon>
    </lineage>
</organism>
<dbReference type="GO" id="GO:0008239">
    <property type="term" value="F:dipeptidyl-peptidase activity"/>
    <property type="evidence" value="ECO:0007669"/>
    <property type="project" value="InterPro"/>
</dbReference>
<feature type="region of interest" description="Disordered" evidence="1">
    <location>
        <begin position="675"/>
        <end position="697"/>
    </location>
</feature>
<dbReference type="InterPro" id="IPR029058">
    <property type="entry name" value="AB_hydrolase_fold"/>
</dbReference>
<evidence type="ECO:0000313" key="3">
    <source>
        <dbReference type="EMBL" id="OAA41837.1"/>
    </source>
</evidence>
<dbReference type="SUPFAM" id="SSF49785">
    <property type="entry name" value="Galactose-binding domain-like"/>
    <property type="match status" value="1"/>
</dbReference>
<dbReference type="EMBL" id="AZHB01000069">
    <property type="protein sequence ID" value="OAA41837.1"/>
    <property type="molecule type" value="Genomic_DNA"/>
</dbReference>
<evidence type="ECO:0000259" key="2">
    <source>
        <dbReference type="SMART" id="SM00939"/>
    </source>
</evidence>
<dbReference type="SMART" id="SM00939">
    <property type="entry name" value="PepX_C"/>
    <property type="match status" value="1"/>
</dbReference>
<dbReference type="Gene3D" id="2.60.120.260">
    <property type="entry name" value="Galactose-binding domain-like"/>
    <property type="match status" value="1"/>
</dbReference>
<dbReference type="GeneID" id="30026057"/>
<dbReference type="STRING" id="1081104.A0A167D1J6"/>
<proteinExistence type="predicted"/>
<accession>A0A167D1J6</accession>
<evidence type="ECO:0000313" key="4">
    <source>
        <dbReference type="Proteomes" id="UP000076744"/>
    </source>
</evidence>
<dbReference type="OrthoDB" id="416441at2759"/>
<keyword evidence="4" id="KW-1185">Reference proteome</keyword>
<dbReference type="Pfam" id="PF08530">
    <property type="entry name" value="PepX_C"/>
    <property type="match status" value="1"/>
</dbReference>
<dbReference type="Proteomes" id="UP000076744">
    <property type="component" value="Unassembled WGS sequence"/>
</dbReference>
<evidence type="ECO:0000256" key="1">
    <source>
        <dbReference type="SAM" id="MobiDB-lite"/>
    </source>
</evidence>
<dbReference type="AlphaFoldDB" id="A0A167D1J6"/>
<dbReference type="InterPro" id="IPR050585">
    <property type="entry name" value="Xaa-Pro_dipeptidyl-ppase/CocE"/>
</dbReference>
<gene>
    <name evidence="3" type="ORF">ISF_09765</name>
</gene>
<dbReference type="PANTHER" id="PTHR43056">
    <property type="entry name" value="PEPTIDASE S9 PROLYL OLIGOPEPTIDASE"/>
    <property type="match status" value="1"/>
</dbReference>
<dbReference type="InterPro" id="IPR003615">
    <property type="entry name" value="HNH_nuc"/>
</dbReference>
<dbReference type="Gene3D" id="3.40.50.1820">
    <property type="entry name" value="alpha/beta hydrolase"/>
    <property type="match status" value="1"/>
</dbReference>